<dbReference type="Gene3D" id="3.30.750.44">
    <property type="match status" value="1"/>
</dbReference>
<dbReference type="Pfam" id="PF03572">
    <property type="entry name" value="Peptidase_S41"/>
    <property type="match status" value="1"/>
</dbReference>
<evidence type="ECO:0000259" key="7">
    <source>
        <dbReference type="PROSITE" id="PS50106"/>
    </source>
</evidence>
<dbReference type="InterPro" id="IPR001478">
    <property type="entry name" value="PDZ"/>
</dbReference>
<comment type="caution">
    <text evidence="8">The sequence shown here is derived from an EMBL/GenBank/DDBJ whole genome shotgun (WGS) entry which is preliminary data.</text>
</comment>
<dbReference type="Proteomes" id="UP001163821">
    <property type="component" value="Unassembled WGS sequence"/>
</dbReference>
<dbReference type="AlphaFoldDB" id="A0AA42C4G2"/>
<dbReference type="GO" id="GO:0007165">
    <property type="term" value="P:signal transduction"/>
    <property type="evidence" value="ECO:0007669"/>
    <property type="project" value="TreeGrafter"/>
</dbReference>
<dbReference type="GO" id="GO:0008236">
    <property type="term" value="F:serine-type peptidase activity"/>
    <property type="evidence" value="ECO:0007669"/>
    <property type="project" value="UniProtKB-KW"/>
</dbReference>
<proteinExistence type="inferred from homology"/>
<dbReference type="SMART" id="SM00245">
    <property type="entry name" value="TSPc"/>
    <property type="match status" value="1"/>
</dbReference>
<dbReference type="Gene3D" id="3.90.226.10">
    <property type="entry name" value="2-enoyl-CoA Hydratase, Chain A, domain 1"/>
    <property type="match status" value="1"/>
</dbReference>
<keyword evidence="3 5" id="KW-0378">Hydrolase</keyword>
<comment type="similarity">
    <text evidence="1 5">Belongs to the peptidase S41A family.</text>
</comment>
<dbReference type="InterPro" id="IPR036034">
    <property type="entry name" value="PDZ_sf"/>
</dbReference>
<dbReference type="InterPro" id="IPR029045">
    <property type="entry name" value="ClpP/crotonase-like_dom_sf"/>
</dbReference>
<evidence type="ECO:0000256" key="2">
    <source>
        <dbReference type="ARBA" id="ARBA00022670"/>
    </source>
</evidence>
<dbReference type="InterPro" id="IPR055210">
    <property type="entry name" value="CtpA/B_N"/>
</dbReference>
<evidence type="ECO:0000256" key="6">
    <source>
        <dbReference type="SAM" id="SignalP"/>
    </source>
</evidence>
<dbReference type="PANTHER" id="PTHR32060">
    <property type="entry name" value="TAIL-SPECIFIC PROTEASE"/>
    <property type="match status" value="1"/>
</dbReference>
<keyword evidence="4 5" id="KW-0720">Serine protease</keyword>
<dbReference type="Gene3D" id="2.30.42.10">
    <property type="match status" value="1"/>
</dbReference>
<name>A0AA42C4G2_9BACT</name>
<evidence type="ECO:0000256" key="3">
    <source>
        <dbReference type="ARBA" id="ARBA00022801"/>
    </source>
</evidence>
<dbReference type="NCBIfam" id="TIGR00225">
    <property type="entry name" value="prc"/>
    <property type="match status" value="1"/>
</dbReference>
<keyword evidence="6" id="KW-0732">Signal</keyword>
<dbReference type="CDD" id="cd07560">
    <property type="entry name" value="Peptidase_S41_CPP"/>
    <property type="match status" value="1"/>
</dbReference>
<evidence type="ECO:0000256" key="5">
    <source>
        <dbReference type="RuleBase" id="RU004404"/>
    </source>
</evidence>
<dbReference type="Pfam" id="PF13180">
    <property type="entry name" value="PDZ_2"/>
    <property type="match status" value="1"/>
</dbReference>
<dbReference type="PROSITE" id="PS50106">
    <property type="entry name" value="PDZ"/>
    <property type="match status" value="1"/>
</dbReference>
<dbReference type="PANTHER" id="PTHR32060:SF30">
    <property type="entry name" value="CARBOXY-TERMINAL PROCESSING PROTEASE CTPA"/>
    <property type="match status" value="1"/>
</dbReference>
<gene>
    <name evidence="8" type="ORF">N2K84_03305</name>
</gene>
<reference evidence="8" key="1">
    <citation type="submission" date="2022-10" db="EMBL/GenBank/DDBJ databases">
        <title>Gaoshiqiia sediminis gen. nov., sp. nov., isolated from coastal sediment.</title>
        <authorList>
            <person name="Yu W.X."/>
            <person name="Mu D.S."/>
            <person name="Du J.Z."/>
            <person name="Liang Y.Q."/>
        </authorList>
    </citation>
    <scope>NUCLEOTIDE SEQUENCE</scope>
    <source>
        <strain evidence="8">A06</strain>
    </source>
</reference>
<sequence>MSSKLKITGFSLFFLFLFLAVIPVAQAQDVQGNMMKFGRLLRLIESYYVDTTNIDKLTEGAITDMLSKLDPHSVYISKEEVEKMNEPLQGSFEGIGISFNILKDTLMVVTIIPGGPSEKVGLLPGDRIMVIDGKTVAGTGLKNSDVMSMLRGDKGTKVDLKVMRKRHTDWLDFTIIRDKIPINSLDASYMLDDETGYIKLNRFSATTTDEFLAAIKELKTKPGFRNLVLDLRGNGGGYLKAAIDLADHFLGAYRLVVYTEGVHDTRKDYKATALGEFEQGKLVVLIDEGSASASEIVAGAVQDWDRGLIVGRRSFGKGLVQQPFPLTDGSVVRLTTAHYYTPSGRCIQKPYENGVEEYRKDYLTRFETGELFSEDSIHFDETKLYETLKNKRPVYGGGGVMPDVFVPIDTSANYAYFNQLIRKNILYSNVLTYMDANREKLSKKYTDFGTFISKFEVDEVIIEKMIAEADQEKIEKDEASVAFARPLIKKQIAALLARDLFGPGYYYQAINQEEEIIQQALEVLKNASQYEKLLVEK</sequence>
<accession>A0AA42C4G2</accession>
<dbReference type="FunFam" id="2.30.42.10:FF:000063">
    <property type="entry name" value="Peptidase, S41 family"/>
    <property type="match status" value="1"/>
</dbReference>
<dbReference type="GO" id="GO:0004175">
    <property type="term" value="F:endopeptidase activity"/>
    <property type="evidence" value="ECO:0007669"/>
    <property type="project" value="TreeGrafter"/>
</dbReference>
<dbReference type="Pfam" id="PF22694">
    <property type="entry name" value="CtpB_N-like"/>
    <property type="match status" value="1"/>
</dbReference>
<dbReference type="InterPro" id="IPR004447">
    <property type="entry name" value="Peptidase_S41A"/>
</dbReference>
<feature type="domain" description="PDZ" evidence="7">
    <location>
        <begin position="73"/>
        <end position="151"/>
    </location>
</feature>
<evidence type="ECO:0000256" key="4">
    <source>
        <dbReference type="ARBA" id="ARBA00022825"/>
    </source>
</evidence>
<evidence type="ECO:0000313" key="8">
    <source>
        <dbReference type="EMBL" id="MCW0481743.1"/>
    </source>
</evidence>
<feature type="chain" id="PRO_5041311825" evidence="6">
    <location>
        <begin position="28"/>
        <end position="537"/>
    </location>
</feature>
<dbReference type="GO" id="GO:0006508">
    <property type="term" value="P:proteolysis"/>
    <property type="evidence" value="ECO:0007669"/>
    <property type="project" value="UniProtKB-KW"/>
</dbReference>
<dbReference type="RefSeq" id="WP_282590353.1">
    <property type="nucleotide sequence ID" value="NZ_JAPAAF010000003.1"/>
</dbReference>
<dbReference type="SUPFAM" id="SSF50156">
    <property type="entry name" value="PDZ domain-like"/>
    <property type="match status" value="1"/>
</dbReference>
<feature type="signal peptide" evidence="6">
    <location>
        <begin position="1"/>
        <end position="27"/>
    </location>
</feature>
<protein>
    <submittedName>
        <fullName evidence="8">S41 family peptidase</fullName>
    </submittedName>
</protein>
<dbReference type="InterPro" id="IPR005151">
    <property type="entry name" value="Tail-specific_protease"/>
</dbReference>
<dbReference type="GO" id="GO:0030288">
    <property type="term" value="C:outer membrane-bounded periplasmic space"/>
    <property type="evidence" value="ECO:0007669"/>
    <property type="project" value="TreeGrafter"/>
</dbReference>
<keyword evidence="9" id="KW-1185">Reference proteome</keyword>
<organism evidence="8 9">
    <name type="scientific">Gaoshiqia sediminis</name>
    <dbReference type="NCBI Taxonomy" id="2986998"/>
    <lineage>
        <taxon>Bacteria</taxon>
        <taxon>Pseudomonadati</taxon>
        <taxon>Bacteroidota</taxon>
        <taxon>Bacteroidia</taxon>
        <taxon>Marinilabiliales</taxon>
        <taxon>Prolixibacteraceae</taxon>
        <taxon>Gaoshiqia</taxon>
    </lineage>
</organism>
<dbReference type="EMBL" id="JAPAAF010000003">
    <property type="protein sequence ID" value="MCW0481743.1"/>
    <property type="molecule type" value="Genomic_DNA"/>
</dbReference>
<evidence type="ECO:0000256" key="1">
    <source>
        <dbReference type="ARBA" id="ARBA00009179"/>
    </source>
</evidence>
<dbReference type="SUPFAM" id="SSF52096">
    <property type="entry name" value="ClpP/crotonase"/>
    <property type="match status" value="1"/>
</dbReference>
<evidence type="ECO:0000313" key="9">
    <source>
        <dbReference type="Proteomes" id="UP001163821"/>
    </source>
</evidence>
<dbReference type="CDD" id="cd06782">
    <property type="entry name" value="cpPDZ_CPP-like"/>
    <property type="match status" value="1"/>
</dbReference>
<keyword evidence="2 5" id="KW-0645">Protease</keyword>
<dbReference type="SMART" id="SM00228">
    <property type="entry name" value="PDZ"/>
    <property type="match status" value="1"/>
</dbReference>